<reference evidence="4" key="2">
    <citation type="submission" date="2010-04" db="EMBL/GenBank/DDBJ databases">
        <authorList>
            <person name="Buell R."/>
            <person name="Hamilton J."/>
            <person name="Hostetler J."/>
        </authorList>
    </citation>
    <scope>NUCLEOTIDE SEQUENCE [LARGE SCALE GENOMIC DNA]</scope>
    <source>
        <strain evidence="4">DAOM:BR144</strain>
    </source>
</reference>
<dbReference type="CDD" id="cd07061">
    <property type="entry name" value="HP_HAP_like"/>
    <property type="match status" value="1"/>
</dbReference>
<dbReference type="STRING" id="431595.K3W775"/>
<keyword evidence="4" id="KW-1185">Reference proteome</keyword>
<dbReference type="eggNOG" id="KOG3720">
    <property type="taxonomic scope" value="Eukaryota"/>
</dbReference>
<evidence type="ECO:0008006" key="5">
    <source>
        <dbReference type="Google" id="ProtNLM"/>
    </source>
</evidence>
<dbReference type="Proteomes" id="UP000019132">
    <property type="component" value="Unassembled WGS sequence"/>
</dbReference>
<proteinExistence type="inferred from homology"/>
<dbReference type="InterPro" id="IPR000560">
    <property type="entry name" value="His_Pase_clade-2"/>
</dbReference>
<evidence type="ECO:0000313" key="4">
    <source>
        <dbReference type="Proteomes" id="UP000019132"/>
    </source>
</evidence>
<dbReference type="InParanoid" id="K3W775"/>
<protein>
    <recommendedName>
        <fullName evidence="5">Histidine acid phosphatase</fullName>
    </recommendedName>
</protein>
<dbReference type="HOGENOM" id="CLU_062344_0_0_1"/>
<dbReference type="PANTHER" id="PTHR11567">
    <property type="entry name" value="ACID PHOSPHATASE-RELATED"/>
    <property type="match status" value="1"/>
</dbReference>
<evidence type="ECO:0000256" key="1">
    <source>
        <dbReference type="ARBA" id="ARBA00005375"/>
    </source>
</evidence>
<dbReference type="Gene3D" id="3.40.50.1240">
    <property type="entry name" value="Phosphoglycerate mutase-like"/>
    <property type="match status" value="1"/>
</dbReference>
<dbReference type="Pfam" id="PF00328">
    <property type="entry name" value="His_Phos_2"/>
    <property type="match status" value="1"/>
</dbReference>
<dbReference type="PROSITE" id="PS00616">
    <property type="entry name" value="HIS_ACID_PHOSPHAT_1"/>
    <property type="match status" value="1"/>
</dbReference>
<dbReference type="InterPro" id="IPR033379">
    <property type="entry name" value="Acid_Pase_AS"/>
</dbReference>
<dbReference type="EMBL" id="GL376620">
    <property type="status" value="NOT_ANNOTATED_CDS"/>
    <property type="molecule type" value="Genomic_DNA"/>
</dbReference>
<dbReference type="InterPro" id="IPR029033">
    <property type="entry name" value="His_PPase_superfam"/>
</dbReference>
<dbReference type="PANTHER" id="PTHR11567:SF110">
    <property type="entry name" value="2-PHOSPHOXYLOSE PHOSPHATASE 1"/>
    <property type="match status" value="1"/>
</dbReference>
<accession>K3W775</accession>
<evidence type="ECO:0000256" key="2">
    <source>
        <dbReference type="ARBA" id="ARBA00022801"/>
    </source>
</evidence>
<reference evidence="3" key="3">
    <citation type="submission" date="2015-02" db="UniProtKB">
        <authorList>
            <consortium name="EnsemblProtists"/>
        </authorList>
    </citation>
    <scope>IDENTIFICATION</scope>
    <source>
        <strain evidence="3">DAOM BR144</strain>
    </source>
</reference>
<organism evidence="3 4">
    <name type="scientific">Globisporangium ultimum (strain ATCC 200006 / CBS 805.95 / DAOM BR144)</name>
    <name type="common">Pythium ultimum</name>
    <dbReference type="NCBI Taxonomy" id="431595"/>
    <lineage>
        <taxon>Eukaryota</taxon>
        <taxon>Sar</taxon>
        <taxon>Stramenopiles</taxon>
        <taxon>Oomycota</taxon>
        <taxon>Peronosporomycetes</taxon>
        <taxon>Pythiales</taxon>
        <taxon>Pythiaceae</taxon>
        <taxon>Globisporangium</taxon>
    </lineage>
</organism>
<dbReference type="InterPro" id="IPR050645">
    <property type="entry name" value="Histidine_acid_phosphatase"/>
</dbReference>
<dbReference type="AlphaFoldDB" id="K3W775"/>
<dbReference type="VEuPathDB" id="FungiDB:PYU1_G000816"/>
<evidence type="ECO:0000313" key="3">
    <source>
        <dbReference type="EnsemblProtists" id="PYU1_T000816"/>
    </source>
</evidence>
<dbReference type="EnsemblProtists" id="PYU1_T000816">
    <property type="protein sequence ID" value="PYU1_T000816"/>
    <property type="gene ID" value="PYU1_G000816"/>
</dbReference>
<sequence length="377" mass="42425">MATGATLRLRQLQVLHRHGDRTPLRNVFKGDPLAEFEECKRWAPKLPSADDVAQLRSVAAVVDFAKAADASGSAKPYQTRPFGYLTTTGIEQMTARGDKVRSFCVDEALSMDSLTDRDVHIFSNSYTRTQLSVQALLRGLLHGKPRITPRVHVLPPDHDMINTYAAFPEIATLKAALEHENEEFAFREHEMAPRKAELTRALPMFASGSQPFTWMAAADYFVCRDAHGVSMIPGTEAHCDASVLHLSFRFHQFYSHPRVLQLVAGRLMQHVLLEIQKVTTNDPAMKKLVIYSGHDISILSVLHAINATLADDDKWWPEYASAVALELLEDDDGRWYVRARLNDTILNLRGGSSDASTLYSCEEFYHLIMDKFQGFEH</sequence>
<dbReference type="GO" id="GO:0016791">
    <property type="term" value="F:phosphatase activity"/>
    <property type="evidence" value="ECO:0007669"/>
    <property type="project" value="TreeGrafter"/>
</dbReference>
<keyword evidence="2" id="KW-0378">Hydrolase</keyword>
<name>K3W775_GLOUD</name>
<dbReference type="SUPFAM" id="SSF53254">
    <property type="entry name" value="Phosphoglycerate mutase-like"/>
    <property type="match status" value="1"/>
</dbReference>
<reference evidence="4" key="1">
    <citation type="journal article" date="2010" name="Genome Biol.">
        <title>Genome sequence of the necrotrophic plant pathogen Pythium ultimum reveals original pathogenicity mechanisms and effector repertoire.</title>
        <authorList>
            <person name="Levesque C.A."/>
            <person name="Brouwer H."/>
            <person name="Cano L."/>
            <person name="Hamilton J.P."/>
            <person name="Holt C."/>
            <person name="Huitema E."/>
            <person name="Raffaele S."/>
            <person name="Robideau G.P."/>
            <person name="Thines M."/>
            <person name="Win J."/>
            <person name="Zerillo M.M."/>
            <person name="Beakes G.W."/>
            <person name="Boore J.L."/>
            <person name="Busam D."/>
            <person name="Dumas B."/>
            <person name="Ferriera S."/>
            <person name="Fuerstenberg S.I."/>
            <person name="Gachon C.M."/>
            <person name="Gaulin E."/>
            <person name="Govers F."/>
            <person name="Grenville-Briggs L."/>
            <person name="Horner N."/>
            <person name="Hostetler J."/>
            <person name="Jiang R.H."/>
            <person name="Johnson J."/>
            <person name="Krajaejun T."/>
            <person name="Lin H."/>
            <person name="Meijer H.J."/>
            <person name="Moore B."/>
            <person name="Morris P."/>
            <person name="Phuntmart V."/>
            <person name="Puiu D."/>
            <person name="Shetty J."/>
            <person name="Stajich J.E."/>
            <person name="Tripathy S."/>
            <person name="Wawra S."/>
            <person name="van West P."/>
            <person name="Whitty B.R."/>
            <person name="Coutinho P.M."/>
            <person name="Henrissat B."/>
            <person name="Martin F."/>
            <person name="Thomas P.D."/>
            <person name="Tyler B.M."/>
            <person name="De Vries R.P."/>
            <person name="Kamoun S."/>
            <person name="Yandell M."/>
            <person name="Tisserat N."/>
            <person name="Buell C.R."/>
        </authorList>
    </citation>
    <scope>NUCLEOTIDE SEQUENCE</scope>
    <source>
        <strain evidence="4">DAOM:BR144</strain>
    </source>
</reference>
<dbReference type="OMA" id="REHEMAP"/>
<comment type="similarity">
    <text evidence="1">Belongs to the histidine acid phosphatase family.</text>
</comment>